<dbReference type="GO" id="GO:0005886">
    <property type="term" value="C:plasma membrane"/>
    <property type="evidence" value="ECO:0007669"/>
    <property type="project" value="TreeGrafter"/>
</dbReference>
<dbReference type="InterPro" id="IPR017438">
    <property type="entry name" value="ATP-NAD_kinase_N"/>
</dbReference>
<dbReference type="eggNOG" id="COG1597">
    <property type="taxonomic scope" value="Bacteria"/>
</dbReference>
<dbReference type="InterPro" id="IPR045540">
    <property type="entry name" value="YegS/DAGK_C"/>
</dbReference>
<dbReference type="GO" id="GO:0046872">
    <property type="term" value="F:metal ion binding"/>
    <property type="evidence" value="ECO:0007669"/>
    <property type="project" value="UniProtKB-KW"/>
</dbReference>
<dbReference type="Gene3D" id="3.40.50.10330">
    <property type="entry name" value="Probable inorganic polyphosphate/atp-NAD kinase, domain 1"/>
    <property type="match status" value="1"/>
</dbReference>
<comment type="caution">
    <text evidence="13">The sequence shown here is derived from an EMBL/GenBank/DDBJ whole genome shotgun (WGS) entry which is preliminary data.</text>
</comment>
<dbReference type="InterPro" id="IPR050187">
    <property type="entry name" value="Lipid_Phosphate_FormReg"/>
</dbReference>
<comment type="cofactor">
    <cofactor evidence="1">
        <name>Mg(2+)</name>
        <dbReference type="ChEBI" id="CHEBI:18420"/>
    </cofactor>
</comment>
<dbReference type="OrthoDB" id="9786026at2"/>
<keyword evidence="4" id="KW-0479">Metal-binding</keyword>
<dbReference type="STRING" id="596327.PORUE0001_0827"/>
<dbReference type="EMBL" id="ACLR01000170">
    <property type="protein sequence ID" value="EEK16696.1"/>
    <property type="molecule type" value="Genomic_DNA"/>
</dbReference>
<sequence length="298" mass="32740">MKGAKRKYLTIINPHSGTSRKTSIPELAYNILSENGSELYFVYTNEQGHVAQIIDDVATQGFDVVIGVGGDGTINEVADAVRPTDMAMGIIPMGSGNGLARSLDIPMDPEGALEVIRKGYVKRIDCCEANGVPFFVTFGVGFDAQVTASYDQKSFRGPLSYIISTVDQFIKHKSSLYRLHLNGEVIEQKAFLVTCANADQYGNNAIIAPEAELDDGLFDVVVIRNMSLLKAPQVAINLFTKNINESASIDIYRTDHLIIEREEADYAQVDGELLELGRRIEITIQKQQLPILVPLLKS</sequence>
<evidence type="ECO:0000313" key="14">
    <source>
        <dbReference type="Proteomes" id="UP000003303"/>
    </source>
</evidence>
<dbReference type="Proteomes" id="UP000003303">
    <property type="component" value="Unassembled WGS sequence"/>
</dbReference>
<name>C2MC50_9PORP</name>
<dbReference type="InterPro" id="IPR016064">
    <property type="entry name" value="NAD/diacylglycerol_kinase_sf"/>
</dbReference>
<dbReference type="Gene3D" id="2.60.200.40">
    <property type="match status" value="1"/>
</dbReference>
<evidence type="ECO:0000313" key="13">
    <source>
        <dbReference type="EMBL" id="EEK16696.1"/>
    </source>
</evidence>
<keyword evidence="3 13" id="KW-0808">Transferase</keyword>
<dbReference type="RefSeq" id="WP_007365495.1">
    <property type="nucleotide sequence ID" value="NZ_ACLR01000170.1"/>
</dbReference>
<evidence type="ECO:0000256" key="1">
    <source>
        <dbReference type="ARBA" id="ARBA00001946"/>
    </source>
</evidence>
<dbReference type="EC" id="2.7.1.-" evidence="13"/>
<protein>
    <submittedName>
        <fullName evidence="13">Lipid kinase, YegS/Rv2252/BmrU family</fullName>
        <ecNumber evidence="13">2.7.1.-</ecNumber>
    </submittedName>
</protein>
<dbReference type="SMART" id="SM00046">
    <property type="entry name" value="DAGKc"/>
    <property type="match status" value="1"/>
</dbReference>
<organism evidence="13 14">
    <name type="scientific">Porphyromonas uenonis 60-3</name>
    <dbReference type="NCBI Taxonomy" id="596327"/>
    <lineage>
        <taxon>Bacteria</taxon>
        <taxon>Pseudomonadati</taxon>
        <taxon>Bacteroidota</taxon>
        <taxon>Bacteroidia</taxon>
        <taxon>Bacteroidales</taxon>
        <taxon>Porphyromonadaceae</taxon>
        <taxon>Porphyromonas</taxon>
    </lineage>
</organism>
<evidence type="ECO:0000256" key="2">
    <source>
        <dbReference type="ARBA" id="ARBA00022516"/>
    </source>
</evidence>
<keyword evidence="14" id="KW-1185">Reference proteome</keyword>
<evidence type="ECO:0000256" key="6">
    <source>
        <dbReference type="ARBA" id="ARBA00022777"/>
    </source>
</evidence>
<keyword evidence="5" id="KW-0547">Nucleotide-binding</keyword>
<dbReference type="InterPro" id="IPR005218">
    <property type="entry name" value="Diacylglycerol/lipid_kinase"/>
</dbReference>
<dbReference type="GO" id="GO:0005524">
    <property type="term" value="F:ATP binding"/>
    <property type="evidence" value="ECO:0007669"/>
    <property type="project" value="UniProtKB-KW"/>
</dbReference>
<proteinExistence type="predicted"/>
<dbReference type="Pfam" id="PF19279">
    <property type="entry name" value="YegS_C"/>
    <property type="match status" value="1"/>
</dbReference>
<keyword evidence="11" id="KW-1208">Phospholipid metabolism</keyword>
<dbReference type="InterPro" id="IPR001206">
    <property type="entry name" value="Diacylglycerol_kinase_cat_dom"/>
</dbReference>
<dbReference type="NCBIfam" id="TIGR00147">
    <property type="entry name" value="YegS/Rv2252/BmrU family lipid kinase"/>
    <property type="match status" value="1"/>
</dbReference>
<dbReference type="GO" id="GO:0008654">
    <property type="term" value="P:phospholipid biosynthetic process"/>
    <property type="evidence" value="ECO:0007669"/>
    <property type="project" value="UniProtKB-KW"/>
</dbReference>
<dbReference type="GO" id="GO:0016301">
    <property type="term" value="F:kinase activity"/>
    <property type="evidence" value="ECO:0007669"/>
    <property type="project" value="UniProtKB-KW"/>
</dbReference>
<evidence type="ECO:0000256" key="10">
    <source>
        <dbReference type="ARBA" id="ARBA00023209"/>
    </source>
</evidence>
<evidence type="ECO:0000256" key="7">
    <source>
        <dbReference type="ARBA" id="ARBA00022840"/>
    </source>
</evidence>
<dbReference type="PROSITE" id="PS50146">
    <property type="entry name" value="DAGK"/>
    <property type="match status" value="1"/>
</dbReference>
<feature type="domain" description="DAGKc" evidence="12">
    <location>
        <begin position="3"/>
        <end position="133"/>
    </location>
</feature>
<keyword evidence="8" id="KW-0460">Magnesium</keyword>
<keyword evidence="2" id="KW-0444">Lipid biosynthesis</keyword>
<evidence type="ECO:0000256" key="8">
    <source>
        <dbReference type="ARBA" id="ARBA00022842"/>
    </source>
</evidence>
<gene>
    <name evidence="13" type="ORF">PORUE0001_0827</name>
</gene>
<dbReference type="PANTHER" id="PTHR12358:SF106">
    <property type="entry name" value="LIPID KINASE YEGS"/>
    <property type="match status" value="1"/>
</dbReference>
<accession>C2MC50</accession>
<dbReference type="AlphaFoldDB" id="C2MC50"/>
<evidence type="ECO:0000256" key="9">
    <source>
        <dbReference type="ARBA" id="ARBA00023098"/>
    </source>
</evidence>
<keyword evidence="6 13" id="KW-0418">Kinase</keyword>
<dbReference type="SUPFAM" id="SSF111331">
    <property type="entry name" value="NAD kinase/diacylglycerol kinase-like"/>
    <property type="match status" value="1"/>
</dbReference>
<dbReference type="Pfam" id="PF00781">
    <property type="entry name" value="DAGK_cat"/>
    <property type="match status" value="1"/>
</dbReference>
<evidence type="ECO:0000259" key="12">
    <source>
        <dbReference type="PROSITE" id="PS50146"/>
    </source>
</evidence>
<evidence type="ECO:0000256" key="4">
    <source>
        <dbReference type="ARBA" id="ARBA00022723"/>
    </source>
</evidence>
<keyword evidence="7" id="KW-0067">ATP-binding</keyword>
<evidence type="ECO:0000256" key="3">
    <source>
        <dbReference type="ARBA" id="ARBA00022679"/>
    </source>
</evidence>
<reference evidence="13 14" key="1">
    <citation type="submission" date="2009-04" db="EMBL/GenBank/DDBJ databases">
        <authorList>
            <person name="Sebastian Y."/>
            <person name="Madupu R."/>
            <person name="Durkin A.S."/>
            <person name="Torralba M."/>
            <person name="Methe B."/>
            <person name="Sutton G.G."/>
            <person name="Strausberg R.L."/>
            <person name="Nelson K.E."/>
        </authorList>
    </citation>
    <scope>NUCLEOTIDE SEQUENCE [LARGE SCALE GENOMIC DNA]</scope>
    <source>
        <strain evidence="13 14">60-3</strain>
    </source>
</reference>
<keyword evidence="10" id="KW-0594">Phospholipid biosynthesis</keyword>
<keyword evidence="9" id="KW-0443">Lipid metabolism</keyword>
<dbReference type="PANTHER" id="PTHR12358">
    <property type="entry name" value="SPHINGOSINE KINASE"/>
    <property type="match status" value="1"/>
</dbReference>
<evidence type="ECO:0000256" key="5">
    <source>
        <dbReference type="ARBA" id="ARBA00022741"/>
    </source>
</evidence>
<evidence type="ECO:0000256" key="11">
    <source>
        <dbReference type="ARBA" id="ARBA00023264"/>
    </source>
</evidence>